<dbReference type="GO" id="GO:0004181">
    <property type="term" value="F:metallocarboxypeptidase activity"/>
    <property type="evidence" value="ECO:0007669"/>
    <property type="project" value="InterPro"/>
</dbReference>
<dbReference type="Gene3D" id="3.30.70.340">
    <property type="entry name" value="Metallocarboxypeptidase-like"/>
    <property type="match status" value="1"/>
</dbReference>
<evidence type="ECO:0000256" key="5">
    <source>
        <dbReference type="ARBA" id="ARBA00022723"/>
    </source>
</evidence>
<evidence type="ECO:0000256" key="2">
    <source>
        <dbReference type="ARBA" id="ARBA00005988"/>
    </source>
</evidence>
<evidence type="ECO:0000256" key="6">
    <source>
        <dbReference type="ARBA" id="ARBA00022729"/>
    </source>
</evidence>
<dbReference type="InterPro" id="IPR000834">
    <property type="entry name" value="Peptidase_M14"/>
</dbReference>
<dbReference type="GO" id="GO:0006508">
    <property type="term" value="P:proteolysis"/>
    <property type="evidence" value="ECO:0007669"/>
    <property type="project" value="UniProtKB-KW"/>
</dbReference>
<keyword evidence="5" id="KW-0479">Metal-binding</keyword>
<comment type="caution">
    <text evidence="14">The sequence shown here is derived from an EMBL/GenBank/DDBJ whole genome shotgun (WGS) entry which is preliminary data.</text>
</comment>
<feature type="active site" description="Proton donor/acceptor" evidence="11">
    <location>
        <position position="376"/>
    </location>
</feature>
<dbReference type="PANTHER" id="PTHR11705:SF140">
    <property type="entry name" value="FI02848P-RELATED"/>
    <property type="match status" value="1"/>
</dbReference>
<evidence type="ECO:0000256" key="11">
    <source>
        <dbReference type="PROSITE-ProRule" id="PRU01379"/>
    </source>
</evidence>
<keyword evidence="4" id="KW-0645">Protease</keyword>
<dbReference type="SUPFAM" id="SSF53187">
    <property type="entry name" value="Zn-dependent exopeptidases"/>
    <property type="match status" value="1"/>
</dbReference>
<accession>A0A8S1DL72</accession>
<feature type="chain" id="PRO_5035888252" description="Peptidase M14 domain-containing protein" evidence="12">
    <location>
        <begin position="18"/>
        <end position="415"/>
    </location>
</feature>
<evidence type="ECO:0000313" key="14">
    <source>
        <dbReference type="EMBL" id="CAB3381395.1"/>
    </source>
</evidence>
<dbReference type="AlphaFoldDB" id="A0A8S1DL72"/>
<dbReference type="OrthoDB" id="3626597at2759"/>
<dbReference type="CDD" id="cd03860">
    <property type="entry name" value="M14_CP_A-B_like"/>
    <property type="match status" value="1"/>
</dbReference>
<dbReference type="PROSITE" id="PS52035">
    <property type="entry name" value="PEPTIDASE_M14"/>
    <property type="match status" value="1"/>
</dbReference>
<evidence type="ECO:0000256" key="12">
    <source>
        <dbReference type="SAM" id="SignalP"/>
    </source>
</evidence>
<evidence type="ECO:0000256" key="4">
    <source>
        <dbReference type="ARBA" id="ARBA00022670"/>
    </source>
</evidence>
<evidence type="ECO:0000256" key="1">
    <source>
        <dbReference type="ARBA" id="ARBA00001947"/>
    </source>
</evidence>
<organism evidence="14 15">
    <name type="scientific">Cloeon dipterum</name>
    <dbReference type="NCBI Taxonomy" id="197152"/>
    <lineage>
        <taxon>Eukaryota</taxon>
        <taxon>Metazoa</taxon>
        <taxon>Ecdysozoa</taxon>
        <taxon>Arthropoda</taxon>
        <taxon>Hexapoda</taxon>
        <taxon>Insecta</taxon>
        <taxon>Pterygota</taxon>
        <taxon>Palaeoptera</taxon>
        <taxon>Ephemeroptera</taxon>
        <taxon>Pisciforma</taxon>
        <taxon>Baetidae</taxon>
        <taxon>Cloeon</taxon>
    </lineage>
</organism>
<dbReference type="SUPFAM" id="SSF54897">
    <property type="entry name" value="Protease propeptides/inhibitors"/>
    <property type="match status" value="1"/>
</dbReference>
<evidence type="ECO:0000256" key="7">
    <source>
        <dbReference type="ARBA" id="ARBA00022801"/>
    </source>
</evidence>
<evidence type="ECO:0000256" key="10">
    <source>
        <dbReference type="ARBA" id="ARBA00023157"/>
    </source>
</evidence>
<keyword evidence="7" id="KW-0378">Hydrolase</keyword>
<evidence type="ECO:0000259" key="13">
    <source>
        <dbReference type="PROSITE" id="PS52035"/>
    </source>
</evidence>
<dbReference type="SMART" id="SM00631">
    <property type="entry name" value="Zn_pept"/>
    <property type="match status" value="1"/>
</dbReference>
<gene>
    <name evidence="14" type="ORF">CLODIP_2_CD02818</name>
</gene>
<sequence length="415" mass="45728">MKLAACLLLALLGTALGYKSYSGYQVLKTKVLTNEDVNKLTPFLERPEFDFWITPRVGRSAEIMASRENVVILRNNLKRLNLEPQLLIEDVGVTIEKERAEIAQIRAQEKKEGRAPNLSTFLTFEEILAYIDEVSAAFPDIVTVTDIGTSTQGRPLRVIKLSNGPGKNAIWFDSVLHAREWIGPPTALFAINELTENLANGNNQALLNANDWYFLLVANPDGYAYTWSDDRLWRKTRSQTGGLCTGTDPNRNFDQFWNEDQNSNTCSETYPGANAFSEPEAKAIADFLLANPSITAYVSIHSYGKYILYPWGHTTELPPTVAELDRVAQEANAAIESVNGNSYTVGTAANVLYFAYGTSHDWAYAKANVPISYTIELPGGGLAGFNPPASLIAPTNAECWAAYQVFAANLPASRP</sequence>
<keyword evidence="9" id="KW-0482">Metalloprotease</keyword>
<keyword evidence="8" id="KW-0862">Zinc</keyword>
<comment type="similarity">
    <text evidence="2 11">Belongs to the peptidase M14 family.</text>
</comment>
<dbReference type="InterPro" id="IPR003146">
    <property type="entry name" value="M14A_act_pep"/>
</dbReference>
<name>A0A8S1DL72_9INSE</name>
<dbReference type="Pfam" id="PF00246">
    <property type="entry name" value="Peptidase_M14"/>
    <property type="match status" value="1"/>
</dbReference>
<proteinExistence type="inferred from homology"/>
<dbReference type="EMBL" id="CADEPI010000232">
    <property type="protein sequence ID" value="CAB3381395.1"/>
    <property type="molecule type" value="Genomic_DNA"/>
</dbReference>
<dbReference type="Pfam" id="PF02244">
    <property type="entry name" value="Propep_M14"/>
    <property type="match status" value="1"/>
</dbReference>
<dbReference type="Proteomes" id="UP000494165">
    <property type="component" value="Unassembled WGS sequence"/>
</dbReference>
<evidence type="ECO:0000256" key="3">
    <source>
        <dbReference type="ARBA" id="ARBA00022645"/>
    </source>
</evidence>
<dbReference type="Gene3D" id="3.40.630.10">
    <property type="entry name" value="Zn peptidases"/>
    <property type="match status" value="1"/>
</dbReference>
<feature type="domain" description="Peptidase M14" evidence="13">
    <location>
        <begin position="120"/>
        <end position="410"/>
    </location>
</feature>
<keyword evidence="3" id="KW-0121">Carboxypeptidase</keyword>
<protein>
    <recommendedName>
        <fullName evidence="13">Peptidase M14 domain-containing protein</fullName>
    </recommendedName>
</protein>
<keyword evidence="6 12" id="KW-0732">Signal</keyword>
<dbReference type="GO" id="GO:0008270">
    <property type="term" value="F:zinc ion binding"/>
    <property type="evidence" value="ECO:0007669"/>
    <property type="project" value="InterPro"/>
</dbReference>
<evidence type="ECO:0000256" key="9">
    <source>
        <dbReference type="ARBA" id="ARBA00023049"/>
    </source>
</evidence>
<keyword evidence="15" id="KW-1185">Reference proteome</keyword>
<dbReference type="InterPro" id="IPR036990">
    <property type="entry name" value="M14A-like_propep"/>
</dbReference>
<dbReference type="PANTHER" id="PTHR11705">
    <property type="entry name" value="PROTEASE FAMILY M14 CARBOXYPEPTIDASE A,B"/>
    <property type="match status" value="1"/>
</dbReference>
<dbReference type="GO" id="GO:0005615">
    <property type="term" value="C:extracellular space"/>
    <property type="evidence" value="ECO:0007669"/>
    <property type="project" value="TreeGrafter"/>
</dbReference>
<keyword evidence="10" id="KW-1015">Disulfide bond</keyword>
<dbReference type="PRINTS" id="PR00765">
    <property type="entry name" value="CRBOXYPTASEA"/>
</dbReference>
<dbReference type="FunFam" id="3.40.630.10:FF:000084">
    <property type="entry name" value="Carboxypeptidase B2"/>
    <property type="match status" value="1"/>
</dbReference>
<comment type="cofactor">
    <cofactor evidence="1">
        <name>Zn(2+)</name>
        <dbReference type="ChEBI" id="CHEBI:29105"/>
    </cofactor>
</comment>
<reference evidence="14 15" key="1">
    <citation type="submission" date="2020-04" db="EMBL/GenBank/DDBJ databases">
        <authorList>
            <person name="Alioto T."/>
            <person name="Alioto T."/>
            <person name="Gomez Garrido J."/>
        </authorList>
    </citation>
    <scope>NUCLEOTIDE SEQUENCE [LARGE SCALE GENOMIC DNA]</scope>
</reference>
<feature type="signal peptide" evidence="12">
    <location>
        <begin position="1"/>
        <end position="17"/>
    </location>
</feature>
<evidence type="ECO:0000256" key="8">
    <source>
        <dbReference type="ARBA" id="ARBA00022833"/>
    </source>
</evidence>
<evidence type="ECO:0000313" key="15">
    <source>
        <dbReference type="Proteomes" id="UP000494165"/>
    </source>
</evidence>